<feature type="compositionally biased region" description="Basic and acidic residues" evidence="1">
    <location>
        <begin position="449"/>
        <end position="465"/>
    </location>
</feature>
<protein>
    <recommendedName>
        <fullName evidence="2">CHAT domain-containing protein</fullName>
    </recommendedName>
</protein>
<evidence type="ECO:0000313" key="4">
    <source>
        <dbReference type="EMBL" id="KAF7159123.1"/>
    </source>
</evidence>
<comment type="caution">
    <text evidence="4">The sequence shown here is derived from an EMBL/GenBank/DDBJ whole genome shotgun (WGS) entry which is preliminary data.</text>
</comment>
<evidence type="ECO:0000259" key="2">
    <source>
        <dbReference type="Pfam" id="PF12770"/>
    </source>
</evidence>
<dbReference type="Proteomes" id="UP000630445">
    <property type="component" value="Unassembled WGS sequence"/>
</dbReference>
<dbReference type="Gene3D" id="1.25.40.10">
    <property type="entry name" value="Tetratricopeptide repeat domain"/>
    <property type="match status" value="3"/>
</dbReference>
<dbReference type="OrthoDB" id="9991317at2759"/>
<dbReference type="InterPro" id="IPR024983">
    <property type="entry name" value="CHAT_dom"/>
</dbReference>
<feature type="region of interest" description="Disordered" evidence="1">
    <location>
        <begin position="149"/>
        <end position="193"/>
    </location>
</feature>
<feature type="compositionally biased region" description="Polar residues" evidence="1">
    <location>
        <begin position="182"/>
        <end position="191"/>
    </location>
</feature>
<feature type="region of interest" description="Disordered" evidence="1">
    <location>
        <begin position="717"/>
        <end position="745"/>
    </location>
</feature>
<feature type="compositionally biased region" description="Basic and acidic residues" evidence="1">
    <location>
        <begin position="597"/>
        <end position="607"/>
    </location>
</feature>
<feature type="compositionally biased region" description="Basic and acidic residues" evidence="1">
    <location>
        <begin position="734"/>
        <end position="745"/>
    </location>
</feature>
<evidence type="ECO:0000313" key="3">
    <source>
        <dbReference type="EMBL" id="KAF7116144.1"/>
    </source>
</evidence>
<evidence type="ECO:0000313" key="6">
    <source>
        <dbReference type="Proteomes" id="UP000662466"/>
    </source>
</evidence>
<sequence length="1641" mass="183237">MTTCSTADLDKAIQLARDALDGIPKDDSDRPKKLSRLAQLLNDKHDAVNTGPISERFRNGESALNEAIEVADEALSLISEHSPNRLEYLTDLATYHAARFEDGGKMSDSDRAIELMRQAVDIDNPDRSRHVSKLAEYLATRFKTIVDSCLDDDSDDDSDDESDTTEDSDKPSSHKADDSEIEWTTTSNASKPLNADADIEEAIQLAQEVLDTIQDNGPNRAEYLNNLANLHACRFHARGTLEGLEKAIDLGREAVKVTEGLRDQAKYLHRLAVYLQRMSIATIQADNSVTARDYVNEAVKLAEAAVDLSPKEHFDRAEYLDGLAGALSLRSYLKRSLDDLDRSVAVAREALKIIPDGHHTRPRYLHNLSMRLQSRWEVTHSAANTEEAIRLWREALKGTAMFPKPEADRYLVFEAGLSRVLNSRFGRTHQKAGLKAALLEYLDKAPLDDEKERPQLAPHVDESTRMKTSVAGKEATDHRQGNMEGAPNKRSGQADCLQNQVDKSANREATDVLDRRIEIAQATVNKAPDDDPNRSTYLSTLADDLASRYNALKDIADLDKSINIMREIVRLAADDHRDKPKHLGTLASLLVQKYEARDRSVDSDKGTESSNYSGNESSESEGSNHSLDTDREAMEPEHSDGTGEGSVCSERTNKSGGLDDAIQLMRDAAAILPKDHPDLPRHLNSLASHLAARYKGTEDIGYEFNHDSDYDSDYDFYYNSDGMSDSTEDPAESGNKEESADKEEVNDLDEAIELWRGAIRATGIACHGRAEYVTNLIDHLIYRYDSISDLEEAVRLIKDEVENTALNHSDRPTILKRIAGHLHSIWDATEYGGLDVKIGIRQDALNVTPEDLPGRVKFLGELASNFTSRHERTGSREDLETAIRLKAGAIYALPSGNHRQAKLLKGLSIDLHHRYKVAGEAVYREEGIRLAVEAVRMDTTQRVHYRDILSHYILKKLRHRQSMDDLNFAIDLTGEVIRATSEHHPQRKKYLKQLSTCLEARFWRTRVMADSLIASRIKSAIIDRKTDDLLQEARTLMRRANSLIYKLREFSGRKSDADERFLVAPIDAMREGHRQVTLLRMLASKFDHRYRISNDPNDRKGAKGLYTHASNLENRVAFGRISAGQIALLDHIEDENWEAARSVSEDIVKAIPRLSLPSLPRSVQQDNLNSYSHLSGDAASAVLQASGTAAEALEILEAGRGIIATFLIETQADISKLKDSRPSLYSKYVEVRDRASLPILELDRSDIYRLKDLESAIRMEEGFERFLLPPTTADLIEQAKRGPIVVFNATEIRSDALLITECDGITHLPLKKLEFWELLANVSKLVGEQKVSVGLPSTKSKRQQELQRILKWLWEVAVRPVLKKLKFLTPVASKPLPHIWWVTNGYLGLMPIHAAGYSKKTTSDYVVSSYIPTLKALQYARERDLRFLLEANTRMLITAMPRTVGLNPLATEKEVEVITETVTSMSSIAVSTLIEPPKHKVLDALGSCGIVHFACHGVSNSEDPSEGCLFLGKRTKKAPQRLTVRELGQLRHKAAQIAYLSACSTAENSSIDLANEAIHIASAFQLLGFPHVIGTLWEADNQCATEIAGAFYRKLIEQLNESGPDVSHDVVAYALHHATRKLRQKKPGNVIGWAPFIHIGA</sequence>
<dbReference type="SUPFAM" id="SSF48452">
    <property type="entry name" value="TPR-like"/>
    <property type="match status" value="2"/>
</dbReference>
<name>A0A8H6PRR5_9EURO</name>
<proteinExistence type="predicted"/>
<accession>A0A8H6PRR5</accession>
<dbReference type="Proteomes" id="UP000662466">
    <property type="component" value="Unassembled WGS sequence"/>
</dbReference>
<feature type="compositionally biased region" description="Acidic residues" evidence="1">
    <location>
        <begin position="149"/>
        <end position="166"/>
    </location>
</feature>
<feature type="compositionally biased region" description="Basic and acidic residues" evidence="1">
    <location>
        <begin position="627"/>
        <end position="641"/>
    </location>
</feature>
<feature type="region of interest" description="Disordered" evidence="1">
    <location>
        <begin position="597"/>
        <end position="655"/>
    </location>
</feature>
<dbReference type="Pfam" id="PF12770">
    <property type="entry name" value="CHAT"/>
    <property type="match status" value="1"/>
</dbReference>
<keyword evidence="5" id="KW-1185">Reference proteome</keyword>
<organism evidence="4 6">
    <name type="scientific">Aspergillus hiratsukae</name>
    <dbReference type="NCBI Taxonomy" id="1194566"/>
    <lineage>
        <taxon>Eukaryota</taxon>
        <taxon>Fungi</taxon>
        <taxon>Dikarya</taxon>
        <taxon>Ascomycota</taxon>
        <taxon>Pezizomycotina</taxon>
        <taxon>Eurotiomycetes</taxon>
        <taxon>Eurotiomycetidae</taxon>
        <taxon>Eurotiales</taxon>
        <taxon>Aspergillaceae</taxon>
        <taxon>Aspergillus</taxon>
        <taxon>Aspergillus subgen. Fumigati</taxon>
    </lineage>
</organism>
<feature type="domain" description="CHAT" evidence="2">
    <location>
        <begin position="1347"/>
        <end position="1641"/>
    </location>
</feature>
<feature type="compositionally biased region" description="Basic and acidic residues" evidence="1">
    <location>
        <begin position="167"/>
        <end position="178"/>
    </location>
</feature>
<gene>
    <name evidence="3" type="ORF">CNMCM5793_004164</name>
    <name evidence="4" type="ORF">CNMCM6106_006208</name>
</gene>
<feature type="region of interest" description="Disordered" evidence="1">
    <location>
        <begin position="449"/>
        <end position="494"/>
    </location>
</feature>
<evidence type="ECO:0000313" key="5">
    <source>
        <dbReference type="Proteomes" id="UP000630445"/>
    </source>
</evidence>
<dbReference type="InterPro" id="IPR011990">
    <property type="entry name" value="TPR-like_helical_dom_sf"/>
</dbReference>
<dbReference type="EMBL" id="JACBAF010002280">
    <property type="protein sequence ID" value="KAF7159123.1"/>
    <property type="molecule type" value="Genomic_DNA"/>
</dbReference>
<reference evidence="4" key="1">
    <citation type="submission" date="2020-06" db="EMBL/GenBank/DDBJ databases">
        <title>Draft genome sequences of strains closely related to Aspergillus parafelis and Aspergillus hiratsukae.</title>
        <authorList>
            <person name="Dos Santos R.A.C."/>
            <person name="Rivero-Menendez O."/>
            <person name="Steenwyk J.L."/>
            <person name="Mead M.E."/>
            <person name="Goldman G.H."/>
            <person name="Alastruey-Izquierdo A."/>
            <person name="Rokas A."/>
        </authorList>
    </citation>
    <scope>NUCLEOTIDE SEQUENCE</scope>
    <source>
        <strain evidence="3">CNM-CM5793</strain>
        <strain evidence="4">CNM-CM6106</strain>
    </source>
</reference>
<evidence type="ECO:0000256" key="1">
    <source>
        <dbReference type="SAM" id="MobiDB-lite"/>
    </source>
</evidence>
<feature type="compositionally biased region" description="Low complexity" evidence="1">
    <location>
        <begin position="608"/>
        <end position="626"/>
    </location>
</feature>
<dbReference type="EMBL" id="JACBAD010002106">
    <property type="protein sequence ID" value="KAF7116144.1"/>
    <property type="molecule type" value="Genomic_DNA"/>
</dbReference>